<accession>A0A0F9HF51</accession>
<organism evidence="1">
    <name type="scientific">marine sediment metagenome</name>
    <dbReference type="NCBI Taxonomy" id="412755"/>
    <lineage>
        <taxon>unclassified sequences</taxon>
        <taxon>metagenomes</taxon>
        <taxon>ecological metagenomes</taxon>
    </lineage>
</organism>
<sequence>MAWKLCSKEDVISIHPFPIDELKDFWSVSVESLIKEHMGTPNLGESVVITNETYDGDGTNVLIIRQPPIISVQAIRISGVTLVVNAYVVYQNHVALVAEYFSEGLLNVQIDYTSGDTAVSGTVQLVAAAMIAAIINYRQRYGADSTIKWATGDQEMGESTPNLNVGLTSHLKQIMKRMLRRERIRAS</sequence>
<reference evidence="1" key="1">
    <citation type="journal article" date="2015" name="Nature">
        <title>Complex archaea that bridge the gap between prokaryotes and eukaryotes.</title>
        <authorList>
            <person name="Spang A."/>
            <person name="Saw J.H."/>
            <person name="Jorgensen S.L."/>
            <person name="Zaremba-Niedzwiedzka K."/>
            <person name="Martijn J."/>
            <person name="Lind A.E."/>
            <person name="van Eijk R."/>
            <person name="Schleper C."/>
            <person name="Guy L."/>
            <person name="Ettema T.J."/>
        </authorList>
    </citation>
    <scope>NUCLEOTIDE SEQUENCE</scope>
</reference>
<dbReference type="AlphaFoldDB" id="A0A0F9HF51"/>
<protein>
    <submittedName>
        <fullName evidence="1">Uncharacterized protein</fullName>
    </submittedName>
</protein>
<name>A0A0F9HF51_9ZZZZ</name>
<comment type="caution">
    <text evidence="1">The sequence shown here is derived from an EMBL/GenBank/DDBJ whole genome shotgun (WGS) entry which is preliminary data.</text>
</comment>
<dbReference type="EMBL" id="LAZR01015236">
    <property type="protein sequence ID" value="KKM14056.1"/>
    <property type="molecule type" value="Genomic_DNA"/>
</dbReference>
<evidence type="ECO:0000313" key="1">
    <source>
        <dbReference type="EMBL" id="KKM14056.1"/>
    </source>
</evidence>
<proteinExistence type="predicted"/>
<gene>
    <name evidence="1" type="ORF">LCGC14_1709990</name>
</gene>